<name>A0ACB8QSS8_9AGAM</name>
<keyword evidence="2" id="KW-1185">Reference proteome</keyword>
<accession>A0ACB8QSS8</accession>
<comment type="caution">
    <text evidence="1">The sequence shown here is derived from an EMBL/GenBank/DDBJ whole genome shotgun (WGS) entry which is preliminary data.</text>
</comment>
<sequence length="807" mass="84995">MRSAVVPVTLFHLLSSSLLVVGITTFTVPATPTPTVGSSAALSGTPSASFAPFPLPSTVPASSGVNPASGPSSPPPVESPGVVPDFSAAWATAYTKAKAKVASMSLGDKVKVTSGSHTLLGGSLTGRCTGVTAPVNAIGFPGLCLQDSALGVRDTDFATVFPAGVNVAATFKRSLIRARGTAMGQEHVGKGVNVALGPMMNLLRVPQAGRNWEGFGADPYLTGEAAYETILGMQSAGVQACAKHFINNEQETLRMFSTSDVDDRTEHELYGLPFIRSIMAGVASVMCSYNAVNGTYACENDRMLNQMLKSEFGFQGFVMSDWLATHSTVQAANNGLDLQMPDNFFFGGLLEAAVTLTLVPQSRIDDMVTRILASWYFLGQDSTSYPAVNFNAGDPWDPATNQHVRVDGDHDVLVREIGSSSIVLLKNINGALPLQAPISMAVIGSDAGPAKNMGPNEFKDGQGEDGILAMGYGSGTANFTYLISPYEALQARARKNRTTFAWMFDDSDTKSAAVYATLKDVALVFLQSDSGEGSDRSGLDADNNGNALVQAVAAVNKNTIVVVHSVGPLVIDSWATHPNVSAILWAGLAGPEAGNAITDVLYGDYNPSGRLPYTIAKQSSDYPAGVGVAIIPYSENLNIDYRHFDSAGITPRYEFGFGLSYTTFGYSGLSISLITDSSDPDVAIEANWARGLPGPTGSGSSTALWLHRPAYDVTFTVTNTGSVAGTEIPQLYLHHPPSAGEPPSILKGFSDVFLDPGQSKTVSLLLSRFDLSIWDVVSQTWVKPNGTFGITIGASSRDGRLNGTLTI</sequence>
<proteinExistence type="predicted"/>
<organism evidence="1 2">
    <name type="scientific">Vararia minispora EC-137</name>
    <dbReference type="NCBI Taxonomy" id="1314806"/>
    <lineage>
        <taxon>Eukaryota</taxon>
        <taxon>Fungi</taxon>
        <taxon>Dikarya</taxon>
        <taxon>Basidiomycota</taxon>
        <taxon>Agaricomycotina</taxon>
        <taxon>Agaricomycetes</taxon>
        <taxon>Russulales</taxon>
        <taxon>Lachnocladiaceae</taxon>
        <taxon>Vararia</taxon>
    </lineage>
</organism>
<reference evidence="1" key="1">
    <citation type="submission" date="2021-02" db="EMBL/GenBank/DDBJ databases">
        <authorList>
            <consortium name="DOE Joint Genome Institute"/>
            <person name="Ahrendt S."/>
            <person name="Looney B.P."/>
            <person name="Miyauchi S."/>
            <person name="Morin E."/>
            <person name="Drula E."/>
            <person name="Courty P.E."/>
            <person name="Chicoki N."/>
            <person name="Fauchery L."/>
            <person name="Kohler A."/>
            <person name="Kuo A."/>
            <person name="Labutti K."/>
            <person name="Pangilinan J."/>
            <person name="Lipzen A."/>
            <person name="Riley R."/>
            <person name="Andreopoulos W."/>
            <person name="He G."/>
            <person name="Johnson J."/>
            <person name="Barry K.W."/>
            <person name="Grigoriev I.V."/>
            <person name="Nagy L."/>
            <person name="Hibbett D."/>
            <person name="Henrissat B."/>
            <person name="Matheny P.B."/>
            <person name="Labbe J."/>
            <person name="Martin F."/>
        </authorList>
    </citation>
    <scope>NUCLEOTIDE SEQUENCE</scope>
    <source>
        <strain evidence="1">EC-137</strain>
    </source>
</reference>
<reference evidence="1" key="2">
    <citation type="journal article" date="2022" name="New Phytol.">
        <title>Evolutionary transition to the ectomycorrhizal habit in the genomes of a hyperdiverse lineage of mushroom-forming fungi.</title>
        <authorList>
            <person name="Looney B."/>
            <person name="Miyauchi S."/>
            <person name="Morin E."/>
            <person name="Drula E."/>
            <person name="Courty P.E."/>
            <person name="Kohler A."/>
            <person name="Kuo A."/>
            <person name="LaButti K."/>
            <person name="Pangilinan J."/>
            <person name="Lipzen A."/>
            <person name="Riley R."/>
            <person name="Andreopoulos W."/>
            <person name="He G."/>
            <person name="Johnson J."/>
            <person name="Nolan M."/>
            <person name="Tritt A."/>
            <person name="Barry K.W."/>
            <person name="Grigoriev I.V."/>
            <person name="Nagy L.G."/>
            <person name="Hibbett D."/>
            <person name="Henrissat B."/>
            <person name="Matheny P.B."/>
            <person name="Labbe J."/>
            <person name="Martin F.M."/>
        </authorList>
    </citation>
    <scope>NUCLEOTIDE SEQUENCE</scope>
    <source>
        <strain evidence="1">EC-137</strain>
    </source>
</reference>
<protein>
    <submittedName>
        <fullName evidence="1">Glycoside hydrolase superfamily</fullName>
    </submittedName>
</protein>
<dbReference type="Proteomes" id="UP000814128">
    <property type="component" value="Unassembled WGS sequence"/>
</dbReference>
<evidence type="ECO:0000313" key="1">
    <source>
        <dbReference type="EMBL" id="KAI0034486.1"/>
    </source>
</evidence>
<evidence type="ECO:0000313" key="2">
    <source>
        <dbReference type="Proteomes" id="UP000814128"/>
    </source>
</evidence>
<gene>
    <name evidence="1" type="ORF">K488DRAFT_83996</name>
</gene>
<dbReference type="EMBL" id="MU273500">
    <property type="protein sequence ID" value="KAI0034486.1"/>
    <property type="molecule type" value="Genomic_DNA"/>
</dbReference>
<keyword evidence="1" id="KW-0378">Hydrolase</keyword>